<dbReference type="PANTHER" id="PTHR11910">
    <property type="entry name" value="ATP SYNTHASE DELTA CHAIN"/>
    <property type="match status" value="1"/>
</dbReference>
<comment type="function">
    <text evidence="7">This protein is part of the stalk that links CF(0) to CF(1). It either transmits conformational changes from CF(0) to CF(1) or is implicated in proton conduction.</text>
</comment>
<dbReference type="NCBIfam" id="TIGR01145">
    <property type="entry name" value="ATP_synt_delta"/>
    <property type="match status" value="1"/>
</dbReference>
<evidence type="ECO:0000256" key="4">
    <source>
        <dbReference type="ARBA" id="ARBA00023065"/>
    </source>
</evidence>
<evidence type="ECO:0000256" key="3">
    <source>
        <dbReference type="ARBA" id="ARBA00022781"/>
    </source>
</evidence>
<gene>
    <name evidence="7 8" type="primary">atpH</name>
    <name evidence="8" type="ORF">RLT85_08235</name>
</gene>
<dbReference type="RefSeq" id="WP_311401553.1">
    <property type="nucleotide sequence ID" value="NZ_JAVRBG010000007.1"/>
</dbReference>
<name>A0ABU2KIS2_9FLAO</name>
<evidence type="ECO:0000256" key="7">
    <source>
        <dbReference type="HAMAP-Rule" id="MF_01416"/>
    </source>
</evidence>
<proteinExistence type="inferred from homology"/>
<evidence type="ECO:0000313" key="8">
    <source>
        <dbReference type="EMBL" id="MDT0294620.1"/>
    </source>
</evidence>
<accession>A0ABU2KIS2</accession>
<reference evidence="9" key="1">
    <citation type="submission" date="2023-07" db="EMBL/GenBank/DDBJ databases">
        <title>Isolating and identifying novel microbial strains from the Mariana Trench.</title>
        <authorList>
            <person name="Fu H."/>
        </authorList>
    </citation>
    <scope>NUCLEOTIDE SEQUENCE [LARGE SCALE GENOMIC DNA]</scope>
    <source>
        <strain evidence="9">T-y2</strain>
    </source>
</reference>
<evidence type="ECO:0000313" key="9">
    <source>
        <dbReference type="Proteomes" id="UP001182991"/>
    </source>
</evidence>
<keyword evidence="9" id="KW-1185">Reference proteome</keyword>
<evidence type="ECO:0000256" key="5">
    <source>
        <dbReference type="ARBA" id="ARBA00023136"/>
    </source>
</evidence>
<keyword evidence="5 7" id="KW-0472">Membrane</keyword>
<dbReference type="InterPro" id="IPR026015">
    <property type="entry name" value="ATP_synth_OSCP/delta_N_sf"/>
</dbReference>
<comment type="similarity">
    <text evidence="7">Belongs to the ATPase delta chain family.</text>
</comment>
<dbReference type="HAMAP" id="MF_01416">
    <property type="entry name" value="ATP_synth_delta_bact"/>
    <property type="match status" value="1"/>
</dbReference>
<protein>
    <recommendedName>
        <fullName evidence="7">ATP synthase subunit delta</fullName>
    </recommendedName>
    <alternativeName>
        <fullName evidence="7">ATP synthase F(1) sector subunit delta</fullName>
    </alternativeName>
    <alternativeName>
        <fullName evidence="7">F-type ATPase subunit delta</fullName>
        <shortName evidence="7">F-ATPase subunit delta</shortName>
    </alternativeName>
</protein>
<dbReference type="PRINTS" id="PR00125">
    <property type="entry name" value="ATPASEDELTA"/>
</dbReference>
<comment type="subcellular location">
    <subcellularLocation>
        <location evidence="7">Cell membrane</location>
        <topology evidence="7">Peripheral membrane protein</topology>
    </subcellularLocation>
    <subcellularLocation>
        <location evidence="1">Membrane</location>
    </subcellularLocation>
</comment>
<evidence type="ECO:0000256" key="2">
    <source>
        <dbReference type="ARBA" id="ARBA00022448"/>
    </source>
</evidence>
<dbReference type="Pfam" id="PF00213">
    <property type="entry name" value="OSCP"/>
    <property type="match status" value="1"/>
</dbReference>
<dbReference type="SUPFAM" id="SSF47928">
    <property type="entry name" value="N-terminal domain of the delta subunit of the F1F0-ATP synthase"/>
    <property type="match status" value="1"/>
</dbReference>
<keyword evidence="7" id="KW-0139">CF(1)</keyword>
<keyword evidence="2 7" id="KW-0813">Transport</keyword>
<sequence>MANTRAAQRYAKAILDLSKEKSVVAEVNSDMRLIAKTLEQNKELRDVLQSPVVQASVKQNILKAIFKEVNEVSSNAFKMLLQNNRINLLSFVIDRFIYLYDEANNIKVAKVTTVEPLTPEMEQSVLKKVKELTGSEVTLTNTIDASIIGGFVLRVGDLQYDASISGKLNALRKTFNNQAYA</sequence>
<dbReference type="EMBL" id="JAVRBG010000007">
    <property type="protein sequence ID" value="MDT0294620.1"/>
    <property type="molecule type" value="Genomic_DNA"/>
</dbReference>
<keyword evidence="6 7" id="KW-0066">ATP synthesis</keyword>
<keyword evidence="4 7" id="KW-0406">Ion transport</keyword>
<comment type="function">
    <text evidence="7">F(1)F(0) ATP synthase produces ATP from ADP in the presence of a proton or sodium gradient. F-type ATPases consist of two structural domains, F(1) containing the extramembraneous catalytic core and F(0) containing the membrane proton channel, linked together by a central stalk and a peripheral stalk. During catalysis, ATP synthesis in the catalytic domain of F(1) is coupled via a rotary mechanism of the central stalk subunits to proton translocation.</text>
</comment>
<dbReference type="InterPro" id="IPR020781">
    <property type="entry name" value="ATPase_OSCP/d_CS"/>
</dbReference>
<dbReference type="InterPro" id="IPR000711">
    <property type="entry name" value="ATPase_OSCP/dsu"/>
</dbReference>
<organism evidence="8 9">
    <name type="scientific">Mesonia ostreae</name>
    <dbReference type="NCBI Taxonomy" id="861110"/>
    <lineage>
        <taxon>Bacteria</taxon>
        <taxon>Pseudomonadati</taxon>
        <taxon>Bacteroidota</taxon>
        <taxon>Flavobacteriia</taxon>
        <taxon>Flavobacteriales</taxon>
        <taxon>Flavobacteriaceae</taxon>
        <taxon>Mesonia</taxon>
    </lineage>
</organism>
<comment type="caution">
    <text evidence="8">The sequence shown here is derived from an EMBL/GenBank/DDBJ whole genome shotgun (WGS) entry which is preliminary data.</text>
</comment>
<evidence type="ECO:0000256" key="1">
    <source>
        <dbReference type="ARBA" id="ARBA00004370"/>
    </source>
</evidence>
<keyword evidence="7" id="KW-1003">Cell membrane</keyword>
<keyword evidence="3 7" id="KW-0375">Hydrogen ion transport</keyword>
<dbReference type="Gene3D" id="1.10.520.20">
    <property type="entry name" value="N-terminal domain of the delta subunit of the F1F0-ATP synthase"/>
    <property type="match status" value="1"/>
</dbReference>
<dbReference type="PROSITE" id="PS00389">
    <property type="entry name" value="ATPASE_DELTA"/>
    <property type="match status" value="1"/>
</dbReference>
<dbReference type="Proteomes" id="UP001182991">
    <property type="component" value="Unassembled WGS sequence"/>
</dbReference>
<evidence type="ECO:0000256" key="6">
    <source>
        <dbReference type="ARBA" id="ARBA00023310"/>
    </source>
</evidence>